<keyword evidence="1" id="KW-0349">Heme</keyword>
<dbReference type="GO" id="GO:0009055">
    <property type="term" value="F:electron transfer activity"/>
    <property type="evidence" value="ECO:0007669"/>
    <property type="project" value="InterPro"/>
</dbReference>
<dbReference type="InterPro" id="IPR009056">
    <property type="entry name" value="Cyt_c-like_dom"/>
</dbReference>
<evidence type="ECO:0000256" key="2">
    <source>
        <dbReference type="ARBA" id="ARBA00022723"/>
    </source>
</evidence>
<accession>A0A3B0XME9</accession>
<sequence>MKNFTKNIYALMATAGLLLMSSTVIAYDDTWPPKGDAAKGAKAWADNCIRCHNIREGKELRDDQWITTMFHMRMRAGLTGQDTRDILSFLQASNNASSNFVRPSSLKTSAASSLTGKAIYTQTCIACHGADGRGSVPGAPNFTDKSGRLSKTDEHLMNSLTNGMQSEGSPMAMPAKGGNSALTQGDLKNVLEYMKKTF</sequence>
<gene>
    <name evidence="5" type="ORF">MNBD_GAMMA08-2946</name>
</gene>
<dbReference type="Pfam" id="PF13442">
    <property type="entry name" value="Cytochrome_CBB3"/>
    <property type="match status" value="1"/>
</dbReference>
<dbReference type="EMBL" id="UOFH01000280">
    <property type="protein sequence ID" value="VAW64322.1"/>
    <property type="molecule type" value="Genomic_DNA"/>
</dbReference>
<dbReference type="Gene3D" id="1.10.760.10">
    <property type="entry name" value="Cytochrome c-like domain"/>
    <property type="match status" value="1"/>
</dbReference>
<name>A0A3B0XME9_9ZZZZ</name>
<organism evidence="5">
    <name type="scientific">hydrothermal vent metagenome</name>
    <dbReference type="NCBI Taxonomy" id="652676"/>
    <lineage>
        <taxon>unclassified sequences</taxon>
        <taxon>metagenomes</taxon>
        <taxon>ecological metagenomes</taxon>
    </lineage>
</organism>
<proteinExistence type="predicted"/>
<dbReference type="GO" id="GO:0046872">
    <property type="term" value="F:metal ion binding"/>
    <property type="evidence" value="ECO:0007669"/>
    <property type="project" value="UniProtKB-KW"/>
</dbReference>
<dbReference type="GO" id="GO:0020037">
    <property type="term" value="F:heme binding"/>
    <property type="evidence" value="ECO:0007669"/>
    <property type="project" value="InterPro"/>
</dbReference>
<dbReference type="InterPro" id="IPR036909">
    <property type="entry name" value="Cyt_c-like_dom_sf"/>
</dbReference>
<evidence type="ECO:0000256" key="3">
    <source>
        <dbReference type="ARBA" id="ARBA00023004"/>
    </source>
</evidence>
<evidence type="ECO:0000256" key="1">
    <source>
        <dbReference type="ARBA" id="ARBA00022617"/>
    </source>
</evidence>
<dbReference type="PANTHER" id="PTHR33751:SF1">
    <property type="entry name" value="CBB3-TYPE CYTOCHROME C OXIDASE SUBUNIT FIXP"/>
    <property type="match status" value="1"/>
</dbReference>
<dbReference type="SUPFAM" id="SSF46626">
    <property type="entry name" value="Cytochrome c"/>
    <property type="match status" value="2"/>
</dbReference>
<feature type="domain" description="Cytochrome c" evidence="4">
    <location>
        <begin position="111"/>
        <end position="198"/>
    </location>
</feature>
<dbReference type="AlphaFoldDB" id="A0A3B0XME9"/>
<keyword evidence="2" id="KW-0479">Metal-binding</keyword>
<evidence type="ECO:0000259" key="4">
    <source>
        <dbReference type="PROSITE" id="PS51007"/>
    </source>
</evidence>
<dbReference type="PROSITE" id="PS51007">
    <property type="entry name" value="CYTC"/>
    <property type="match status" value="1"/>
</dbReference>
<protein>
    <recommendedName>
        <fullName evidence="4">Cytochrome c domain-containing protein</fullName>
    </recommendedName>
</protein>
<dbReference type="PANTHER" id="PTHR33751">
    <property type="entry name" value="CBB3-TYPE CYTOCHROME C OXIDASE SUBUNIT FIXP"/>
    <property type="match status" value="1"/>
</dbReference>
<evidence type="ECO:0000313" key="5">
    <source>
        <dbReference type="EMBL" id="VAW64322.1"/>
    </source>
</evidence>
<reference evidence="5" key="1">
    <citation type="submission" date="2018-06" db="EMBL/GenBank/DDBJ databases">
        <authorList>
            <person name="Zhirakovskaya E."/>
        </authorList>
    </citation>
    <scope>NUCLEOTIDE SEQUENCE</scope>
</reference>
<dbReference type="InterPro" id="IPR050597">
    <property type="entry name" value="Cytochrome_c_Oxidase_Subunit"/>
</dbReference>
<keyword evidence="3" id="KW-0408">Iron</keyword>